<protein>
    <submittedName>
        <fullName evidence="2">Uncharacterized protein</fullName>
    </submittedName>
</protein>
<keyword evidence="3" id="KW-1185">Reference proteome</keyword>
<accession>A0ABU9J378</accession>
<dbReference type="EMBL" id="JBBWWT010000008">
    <property type="protein sequence ID" value="MEL1265688.1"/>
    <property type="molecule type" value="Genomic_DNA"/>
</dbReference>
<comment type="caution">
    <text evidence="2">The sequence shown here is derived from an EMBL/GenBank/DDBJ whole genome shotgun (WGS) entry which is preliminary data.</text>
</comment>
<evidence type="ECO:0000313" key="2">
    <source>
        <dbReference type="EMBL" id="MEL1265688.1"/>
    </source>
</evidence>
<proteinExistence type="predicted"/>
<reference evidence="2 3" key="1">
    <citation type="submission" date="2024-04" db="EMBL/GenBank/DDBJ databases">
        <title>Draft genome sequence of Pseudoxanthomonas putridarboris WD12.</title>
        <authorList>
            <person name="Oh J."/>
        </authorList>
    </citation>
    <scope>NUCLEOTIDE SEQUENCE [LARGE SCALE GENOMIC DNA]</scope>
    <source>
        <strain evidence="2 3">WD12</strain>
    </source>
</reference>
<sequence>MPIEVKPTALPVKVMFAATYQGIETPDDTFDDTVIPMLRHVRAGLLHEYRSSYSQAGIELGPYEQVLSVGPEETVEIAVEIAKRSTVEQESESRIDASTSSEREDALEQEFTDRVTRTVQRTETSSTTMNIGASYAVVSAGLSQTKSVSNSQTDSSEKMKRTLSQARTKVQSQMAKSYSVRIKRTEEITSREVYRRVIQNTDKLNSKHFGLRRGMQVYSVCTQYMGPRLGWETYVSEPGRGLGTSRLITDEFLPAHFIQDAQSHIRRTPFSGHKLAVDFTKVDDSSTGLIKQRIDEYAQALTLCFQDGSKETLIRLPYDNVAIGAYAIVSVKLMLRTLKQREMEIFYTAKMVSFSHPNGSPPGKLDLYLPTSYLMWTDPSDLVVWDSETVEPTLSAYASKYAALLAEMDKVQRREPGDLRQEERDELLRRVTSSLNAQDKPTWYRETLSDLVSLFDINAAFYTLYPWSMGSRNFGAHAYVDTQAREYDLLGESNPRPAGYSLGWRMQLDGDGRRNEMLNSPGAKVVVPIAKGCERRAIELIRKLYTNTEGTTSGVVAQSTSDVIEELEQRWRMERAAAAEGLGPEDVDKSVVSPVIPLDPEPDPILLPIALYPVTEVEIAADPLTGVFYESVDVG</sequence>
<feature type="region of interest" description="Disordered" evidence="1">
    <location>
        <begin position="86"/>
        <end position="113"/>
    </location>
</feature>
<dbReference type="Proteomes" id="UP001459204">
    <property type="component" value="Unassembled WGS sequence"/>
</dbReference>
<name>A0ABU9J378_9GAMM</name>
<evidence type="ECO:0000256" key="1">
    <source>
        <dbReference type="SAM" id="MobiDB-lite"/>
    </source>
</evidence>
<feature type="region of interest" description="Disordered" evidence="1">
    <location>
        <begin position="147"/>
        <end position="170"/>
    </location>
</feature>
<gene>
    <name evidence="2" type="ORF">AAD027_15140</name>
</gene>
<organism evidence="2 3">
    <name type="scientific">Pseudoxanthomonas putridarboris</name>
    <dbReference type="NCBI Taxonomy" id="752605"/>
    <lineage>
        <taxon>Bacteria</taxon>
        <taxon>Pseudomonadati</taxon>
        <taxon>Pseudomonadota</taxon>
        <taxon>Gammaproteobacteria</taxon>
        <taxon>Lysobacterales</taxon>
        <taxon>Lysobacteraceae</taxon>
        <taxon>Pseudoxanthomonas</taxon>
    </lineage>
</organism>
<dbReference type="RefSeq" id="WP_341726862.1">
    <property type="nucleotide sequence ID" value="NZ_JBBWWT010000008.1"/>
</dbReference>
<evidence type="ECO:0000313" key="3">
    <source>
        <dbReference type="Proteomes" id="UP001459204"/>
    </source>
</evidence>